<dbReference type="AlphaFoldDB" id="A0AAJ0CNR8"/>
<dbReference type="Proteomes" id="UP001251528">
    <property type="component" value="Unassembled WGS sequence"/>
</dbReference>
<evidence type="ECO:0000313" key="1">
    <source>
        <dbReference type="EMBL" id="KAK2597416.1"/>
    </source>
</evidence>
<accession>A0AAJ0CNR8</accession>
<name>A0AAJ0CNR8_9HYPO</name>
<organism evidence="1 2">
    <name type="scientific">Conoideocrella luteorostrata</name>
    <dbReference type="NCBI Taxonomy" id="1105319"/>
    <lineage>
        <taxon>Eukaryota</taxon>
        <taxon>Fungi</taxon>
        <taxon>Dikarya</taxon>
        <taxon>Ascomycota</taxon>
        <taxon>Pezizomycotina</taxon>
        <taxon>Sordariomycetes</taxon>
        <taxon>Hypocreomycetidae</taxon>
        <taxon>Hypocreales</taxon>
        <taxon>Clavicipitaceae</taxon>
        <taxon>Conoideocrella</taxon>
    </lineage>
</organism>
<sequence>MEKVWFKLRQADYPPPTPESMGTGTETAPISLGHFIASLNTMDVVLNRGSIEPFPNSMPVYTTKATNFKWDMARERRAGTGAGTGAPVAAVAGATLKATVQVAFQQSVQGCEEYERLDTYIVQPTAPYVEDSLERAELAAYVSGKLTWSVFMITGIKVARKGKRTVTEEARRGVDGKAIACLPPVANLKKDVTLSRHNTHKMDGSDMSDFVWAVRLHKISGHVLTKNWTMKPYTERATFANNKEEVDIYSTIEAEGLINFAIVVDQELDEVVILKLDE</sequence>
<keyword evidence="2" id="KW-1185">Reference proteome</keyword>
<protein>
    <submittedName>
        <fullName evidence="1">Uncharacterized protein</fullName>
    </submittedName>
</protein>
<comment type="caution">
    <text evidence="1">The sequence shown here is derived from an EMBL/GenBank/DDBJ whole genome shotgun (WGS) entry which is preliminary data.</text>
</comment>
<evidence type="ECO:0000313" key="2">
    <source>
        <dbReference type="Proteomes" id="UP001251528"/>
    </source>
</evidence>
<proteinExistence type="predicted"/>
<gene>
    <name evidence="1" type="ORF">QQS21_005964</name>
</gene>
<reference evidence="1" key="1">
    <citation type="submission" date="2023-06" db="EMBL/GenBank/DDBJ databases">
        <title>Conoideocrella luteorostrata (Hypocreales: Clavicipitaceae), a potential biocontrol fungus for elongate hemlock scale in United States Christmas tree production areas.</title>
        <authorList>
            <person name="Barrett H."/>
            <person name="Lovett B."/>
            <person name="Macias A.M."/>
            <person name="Stajich J.E."/>
            <person name="Kasson M.T."/>
        </authorList>
    </citation>
    <scope>NUCLEOTIDE SEQUENCE</scope>
    <source>
        <strain evidence="1">ARSEF 14590</strain>
    </source>
</reference>
<dbReference type="EMBL" id="JASWJB010000105">
    <property type="protein sequence ID" value="KAK2597416.1"/>
    <property type="molecule type" value="Genomic_DNA"/>
</dbReference>